<keyword evidence="2" id="KW-1185">Reference proteome</keyword>
<reference evidence="1 2" key="1">
    <citation type="submission" date="2023-09" db="EMBL/GenBank/DDBJ databases">
        <authorList>
            <person name="Wang M."/>
        </authorList>
    </citation>
    <scope>NUCLEOTIDE SEQUENCE [LARGE SCALE GENOMIC DNA]</scope>
    <source>
        <strain evidence="1">GT-2023</strain>
        <tissue evidence="1">Liver</tissue>
    </source>
</reference>
<dbReference type="Proteomes" id="UP001558613">
    <property type="component" value="Unassembled WGS sequence"/>
</dbReference>
<evidence type="ECO:0000313" key="2">
    <source>
        <dbReference type="Proteomes" id="UP001558613"/>
    </source>
</evidence>
<sequence length="77" mass="8753">MSLPARTDLLSLELLAKPRCMNTSGSPFATNKPIDIKARRRCRAQAGNVFISSLITFALKRLIEPDQVRDARYRKTY</sequence>
<proteinExistence type="predicted"/>
<comment type="caution">
    <text evidence="1">The sequence shown here is derived from an EMBL/GenBank/DDBJ whole genome shotgun (WGS) entry which is preliminary data.</text>
</comment>
<name>A0ABR3MNC1_9TELE</name>
<protein>
    <submittedName>
        <fullName evidence="1">Uncharacterized protein</fullName>
    </submittedName>
</protein>
<dbReference type="EMBL" id="JAYMGO010000010">
    <property type="protein sequence ID" value="KAL1266130.1"/>
    <property type="molecule type" value="Genomic_DNA"/>
</dbReference>
<organism evidence="1 2">
    <name type="scientific">Cirrhinus molitorella</name>
    <name type="common">mud carp</name>
    <dbReference type="NCBI Taxonomy" id="172907"/>
    <lineage>
        <taxon>Eukaryota</taxon>
        <taxon>Metazoa</taxon>
        <taxon>Chordata</taxon>
        <taxon>Craniata</taxon>
        <taxon>Vertebrata</taxon>
        <taxon>Euteleostomi</taxon>
        <taxon>Actinopterygii</taxon>
        <taxon>Neopterygii</taxon>
        <taxon>Teleostei</taxon>
        <taxon>Ostariophysi</taxon>
        <taxon>Cypriniformes</taxon>
        <taxon>Cyprinidae</taxon>
        <taxon>Labeoninae</taxon>
        <taxon>Labeonini</taxon>
        <taxon>Cirrhinus</taxon>
    </lineage>
</organism>
<accession>A0ABR3MNC1</accession>
<gene>
    <name evidence="1" type="ORF">QQF64_001805</name>
</gene>
<evidence type="ECO:0000313" key="1">
    <source>
        <dbReference type="EMBL" id="KAL1266130.1"/>
    </source>
</evidence>